<name>A0A850ND39_9FLAO</name>
<dbReference type="GO" id="GO:0046872">
    <property type="term" value="F:metal ion binding"/>
    <property type="evidence" value="ECO:0007669"/>
    <property type="project" value="UniProtKB-KW"/>
</dbReference>
<keyword evidence="5" id="KW-1185">Reference proteome</keyword>
<dbReference type="InterPro" id="IPR007837">
    <property type="entry name" value="DinB"/>
</dbReference>
<dbReference type="EMBL" id="WYET01000004">
    <property type="protein sequence ID" value="NVN18683.1"/>
    <property type="molecule type" value="Genomic_DNA"/>
</dbReference>
<comment type="caution">
    <text evidence="4">The sequence shown here is derived from an EMBL/GenBank/DDBJ whole genome shotgun (WGS) entry which is preliminary data.</text>
</comment>
<protein>
    <submittedName>
        <fullName evidence="4">Damage-inducible protein DinB</fullName>
    </submittedName>
</protein>
<dbReference type="Proteomes" id="UP000558089">
    <property type="component" value="Unassembled WGS sequence"/>
</dbReference>
<organism evidence="4 5">
    <name type="scientific">Flagellimonas chongwuensis</name>
    <dbReference type="NCBI Taxonomy" id="2697365"/>
    <lineage>
        <taxon>Bacteria</taxon>
        <taxon>Pseudomonadati</taxon>
        <taxon>Bacteroidota</taxon>
        <taxon>Flavobacteriia</taxon>
        <taxon>Flavobacteriales</taxon>
        <taxon>Flavobacteriaceae</taxon>
        <taxon>Flagellimonas</taxon>
    </lineage>
</organism>
<dbReference type="Gene3D" id="1.20.120.450">
    <property type="entry name" value="dinb family like domain"/>
    <property type="match status" value="1"/>
</dbReference>
<evidence type="ECO:0000313" key="4">
    <source>
        <dbReference type="EMBL" id="NVN18683.1"/>
    </source>
</evidence>
<evidence type="ECO:0000313" key="5">
    <source>
        <dbReference type="Proteomes" id="UP000558089"/>
    </source>
</evidence>
<dbReference type="InterPro" id="IPR034660">
    <property type="entry name" value="DinB/YfiT-like"/>
</dbReference>
<dbReference type="RefSeq" id="WP_176620378.1">
    <property type="nucleotide sequence ID" value="NZ_WYET01000004.1"/>
</dbReference>
<dbReference type="Pfam" id="PF05163">
    <property type="entry name" value="DinB"/>
    <property type="match status" value="1"/>
</dbReference>
<feature type="binding site" evidence="3">
    <location>
        <position position="143"/>
    </location>
    <ligand>
        <name>a divalent metal cation</name>
        <dbReference type="ChEBI" id="CHEBI:60240"/>
    </ligand>
</feature>
<accession>A0A850ND39</accession>
<sequence>MENTINEQTTRQVMTPEQFLEQYQGHRRLTRRVIEAFPEKEFFNYSIGGMRPFAEMTKELFAIAVPGLTEIVSGKTVEFDEHRDYGSTKADFLKKWDQDTEEINKLWSQISIERFQEEIKLFGQYEGTVLSSIQYFVDNEIHHRAQGYVYLRALDIEPPFFYDRS</sequence>
<keyword evidence="2 3" id="KW-0479">Metal-binding</keyword>
<evidence type="ECO:0000256" key="1">
    <source>
        <dbReference type="ARBA" id="ARBA00008635"/>
    </source>
</evidence>
<evidence type="ECO:0000256" key="3">
    <source>
        <dbReference type="PIRSR" id="PIRSR607837-1"/>
    </source>
</evidence>
<proteinExistence type="inferred from homology"/>
<gene>
    <name evidence="4" type="ORF">GUA46_10030</name>
</gene>
<dbReference type="AlphaFoldDB" id="A0A850ND39"/>
<dbReference type="SUPFAM" id="SSF109854">
    <property type="entry name" value="DinB/YfiT-like putative metalloenzymes"/>
    <property type="match status" value="1"/>
</dbReference>
<evidence type="ECO:0000256" key="2">
    <source>
        <dbReference type="ARBA" id="ARBA00022723"/>
    </source>
</evidence>
<reference evidence="4 5" key="1">
    <citation type="submission" date="2020-01" db="EMBL/GenBank/DDBJ databases">
        <title>Draft Genome Analysis of Muricauda sp. HICW Isolated from coastal seawater of PR China.</title>
        <authorList>
            <person name="Chen M.-X."/>
        </authorList>
    </citation>
    <scope>NUCLEOTIDE SEQUENCE [LARGE SCALE GENOMIC DNA]</scope>
    <source>
        <strain evidence="4 5">HICW</strain>
    </source>
</reference>
<comment type="similarity">
    <text evidence="1">Belongs to the DinB family.</text>
</comment>